<dbReference type="Proteomes" id="UP000050867">
    <property type="component" value="Unassembled WGS sequence"/>
</dbReference>
<name>A0A0T6LUA8_WENVI</name>
<keyword evidence="2" id="KW-1185">Reference proteome</keyword>
<evidence type="ECO:0008006" key="3">
    <source>
        <dbReference type="Google" id="ProtNLM"/>
    </source>
</evidence>
<organism evidence="1 2">
    <name type="scientific">Wenjunlia vitaminophila</name>
    <name type="common">Streptomyces vitaminophilus</name>
    <dbReference type="NCBI Taxonomy" id="76728"/>
    <lineage>
        <taxon>Bacteria</taxon>
        <taxon>Bacillati</taxon>
        <taxon>Actinomycetota</taxon>
        <taxon>Actinomycetes</taxon>
        <taxon>Kitasatosporales</taxon>
        <taxon>Streptomycetaceae</taxon>
        <taxon>Wenjunlia</taxon>
    </lineage>
</organism>
<dbReference type="STRING" id="76728.AQ490_20225"/>
<comment type="caution">
    <text evidence="1">The sequence shown here is derived from an EMBL/GenBank/DDBJ whole genome shotgun (WGS) entry which is preliminary data.</text>
</comment>
<reference evidence="1 2" key="1">
    <citation type="submission" date="2015-10" db="EMBL/GenBank/DDBJ databases">
        <title>Draft genome sequence of pyrrolomycin-producing Streptomyces vitaminophilus.</title>
        <authorList>
            <person name="Graham D.E."/>
            <person name="Mahan K.M."/>
            <person name="Klingeman D.M."/>
            <person name="Hettich R.L."/>
            <person name="Parry R.J."/>
        </authorList>
    </citation>
    <scope>NUCLEOTIDE SEQUENCE [LARGE SCALE GENOMIC DNA]</scope>
    <source>
        <strain evidence="1 2">ATCC 31673</strain>
    </source>
</reference>
<proteinExistence type="predicted"/>
<dbReference type="AlphaFoldDB" id="A0A0T6LUA8"/>
<sequence>MVDGPRATSTVDDAGRIVLFLQYPDATEPRLCLRRRPKKGEEESGQPIEVELTRTDDPAGHWRAVLPPEPLAEGRWDLYLLPDPDATVRQQIKAGINDVRALVDRRPARSGPVAVRTPYPTKTGHLAIRAWLRPVHAEAGDLQVGQDALEVRAQMFGRSLGPGAVAVARCRPQRAITVEAPVVPLEDGRFSFTLAYQELLDARADITAVWDLLVRPEREAELVRIGRLLDDVADKKSVFVYPTRQFDEGTLRPYFTLDNDLSIEVGLVSES</sequence>
<accession>A0A0T6LUA8</accession>
<dbReference type="EMBL" id="LLZU01000011">
    <property type="protein sequence ID" value="KRV49643.1"/>
    <property type="molecule type" value="Genomic_DNA"/>
</dbReference>
<evidence type="ECO:0000313" key="2">
    <source>
        <dbReference type="Proteomes" id="UP000050867"/>
    </source>
</evidence>
<gene>
    <name evidence="1" type="ORF">AQ490_20225</name>
</gene>
<protein>
    <recommendedName>
        <fullName evidence="3">Transferase</fullName>
    </recommendedName>
</protein>
<evidence type="ECO:0000313" key="1">
    <source>
        <dbReference type="EMBL" id="KRV49643.1"/>
    </source>
</evidence>
<dbReference type="eggNOG" id="COG0438">
    <property type="taxonomic scope" value="Bacteria"/>
</dbReference>